<feature type="transmembrane region" description="Helical" evidence="1">
    <location>
        <begin position="40"/>
        <end position="61"/>
    </location>
</feature>
<reference evidence="2 3" key="1">
    <citation type="submission" date="2018-07" db="EMBL/GenBank/DDBJ databases">
        <title>Leeuwenhoekiella genomics.</title>
        <authorList>
            <person name="Tahon G."/>
            <person name="Willems A."/>
        </authorList>
    </citation>
    <scope>NUCLEOTIDE SEQUENCE [LARGE SCALE GENOMIC DNA]</scope>
    <source>
        <strain evidence="2 3">LMG 22550</strain>
    </source>
</reference>
<dbReference type="OrthoDB" id="1467772at2"/>
<feature type="transmembrane region" description="Helical" evidence="1">
    <location>
        <begin position="161"/>
        <end position="181"/>
    </location>
</feature>
<dbReference type="Proteomes" id="UP000289238">
    <property type="component" value="Unassembled WGS sequence"/>
</dbReference>
<feature type="transmembrane region" description="Helical" evidence="1">
    <location>
        <begin position="98"/>
        <end position="117"/>
    </location>
</feature>
<keyword evidence="1" id="KW-0472">Membrane</keyword>
<keyword evidence="3" id="KW-1185">Reference proteome</keyword>
<sequence>MKLVRGLFDFYINSSMHVAFAVLCLSLVTQNQLHLEVGFLFNWFLFFGTITGYNFVKYASLAGLHHRNLTDKLKIIQAFSFLCFLILLIILFQFEFQFYIYCIPLVLLTLFYALPVMPQKRNLRHIPTLKIFIIAAVWSGVTTYLPVVYKEAVWDWDVTLILVQRFLFVLALIIPFEIRDVKYDSELLGTLPQLLGIKKTKLFGLALLAICVTLEFFKVSITPYLSVVHNLIIGLTGLAILRALKNQSTYYASFFIEGIPILWYLFVLIFSQFPI</sequence>
<organism evidence="2 3">
    <name type="scientific">Leeuwenhoekiella aequorea</name>
    <dbReference type="NCBI Taxonomy" id="283736"/>
    <lineage>
        <taxon>Bacteria</taxon>
        <taxon>Pseudomonadati</taxon>
        <taxon>Bacteroidota</taxon>
        <taxon>Flavobacteriia</taxon>
        <taxon>Flavobacteriales</taxon>
        <taxon>Flavobacteriaceae</taxon>
        <taxon>Leeuwenhoekiella</taxon>
    </lineage>
</organism>
<dbReference type="AlphaFoldDB" id="A0A4Q0P888"/>
<feature type="transmembrane region" description="Helical" evidence="1">
    <location>
        <begin position="73"/>
        <end position="92"/>
    </location>
</feature>
<feature type="transmembrane region" description="Helical" evidence="1">
    <location>
        <begin position="129"/>
        <end position="149"/>
    </location>
</feature>
<feature type="transmembrane region" description="Helical" evidence="1">
    <location>
        <begin position="7"/>
        <end position="28"/>
    </location>
</feature>
<evidence type="ECO:0000313" key="3">
    <source>
        <dbReference type="Proteomes" id="UP000289238"/>
    </source>
</evidence>
<feature type="transmembrane region" description="Helical" evidence="1">
    <location>
        <begin position="227"/>
        <end position="244"/>
    </location>
</feature>
<protein>
    <recommendedName>
        <fullName evidence="4">UbiA prenyltransferase family protein</fullName>
    </recommendedName>
</protein>
<dbReference type="EMBL" id="QOVM01000003">
    <property type="protein sequence ID" value="RXG22715.1"/>
    <property type="molecule type" value="Genomic_DNA"/>
</dbReference>
<gene>
    <name evidence="2" type="ORF">DSM00_1817</name>
</gene>
<name>A0A4Q0P888_9FLAO</name>
<feature type="transmembrane region" description="Helical" evidence="1">
    <location>
        <begin position="251"/>
        <end position="273"/>
    </location>
</feature>
<dbReference type="RefSeq" id="WP_128757692.1">
    <property type="nucleotide sequence ID" value="NZ_QOVM01000003.1"/>
</dbReference>
<evidence type="ECO:0000256" key="1">
    <source>
        <dbReference type="SAM" id="Phobius"/>
    </source>
</evidence>
<keyword evidence="1" id="KW-1133">Transmembrane helix</keyword>
<evidence type="ECO:0000313" key="2">
    <source>
        <dbReference type="EMBL" id="RXG22715.1"/>
    </source>
</evidence>
<accession>A0A4Q0P888</accession>
<evidence type="ECO:0008006" key="4">
    <source>
        <dbReference type="Google" id="ProtNLM"/>
    </source>
</evidence>
<keyword evidence="1" id="KW-0812">Transmembrane</keyword>
<comment type="caution">
    <text evidence="2">The sequence shown here is derived from an EMBL/GenBank/DDBJ whole genome shotgun (WGS) entry which is preliminary data.</text>
</comment>
<feature type="transmembrane region" description="Helical" evidence="1">
    <location>
        <begin position="202"/>
        <end position="221"/>
    </location>
</feature>
<proteinExistence type="predicted"/>